<organism evidence="1 2">
    <name type="scientific">Selenomonas ruminantium</name>
    <dbReference type="NCBI Taxonomy" id="971"/>
    <lineage>
        <taxon>Bacteria</taxon>
        <taxon>Bacillati</taxon>
        <taxon>Bacillota</taxon>
        <taxon>Negativicutes</taxon>
        <taxon>Selenomonadales</taxon>
        <taxon>Selenomonadaceae</taxon>
        <taxon>Selenomonas</taxon>
    </lineage>
</organism>
<evidence type="ECO:0000313" key="1">
    <source>
        <dbReference type="EMBL" id="SHL07726.1"/>
    </source>
</evidence>
<dbReference type="OrthoDB" id="49316at2"/>
<protein>
    <recommendedName>
        <fullName evidence="3">Metallo-beta-lactamase domain-containing protein</fullName>
    </recommendedName>
</protein>
<dbReference type="Gene3D" id="3.60.15.10">
    <property type="entry name" value="Ribonuclease Z/Hydroxyacylglutathione hydrolase-like"/>
    <property type="match status" value="1"/>
</dbReference>
<accession>A0A1M6XP63</accession>
<name>A0A1M6XP63_SELRU</name>
<evidence type="ECO:0000313" key="2">
    <source>
        <dbReference type="Proteomes" id="UP000184263"/>
    </source>
</evidence>
<dbReference type="InterPro" id="IPR052159">
    <property type="entry name" value="Competence_DNA_uptake"/>
</dbReference>
<gene>
    <name evidence="1" type="ORF">SAMN05216582_1408</name>
</gene>
<dbReference type="RefSeq" id="WP_073092750.1">
    <property type="nucleotide sequence ID" value="NZ_FRBC01000040.1"/>
</dbReference>
<dbReference type="InterPro" id="IPR036866">
    <property type="entry name" value="RibonucZ/Hydroxyglut_hydro"/>
</dbReference>
<dbReference type="SUPFAM" id="SSF56281">
    <property type="entry name" value="Metallo-hydrolase/oxidoreductase"/>
    <property type="match status" value="1"/>
</dbReference>
<dbReference type="Proteomes" id="UP000184263">
    <property type="component" value="Unassembled WGS sequence"/>
</dbReference>
<proteinExistence type="predicted"/>
<sequence>MFIEMHNVGFGDCFNITNNNHHLIVDCGSVRYKGNRQHPKTFKDFVEHCIIQEINMNPTDDYSALITHFHQDHYRGFNHMSKAFNMKSVFSCLYVPYLLVKDSATNEHFLLDQLICSFLIYANSSNYYKLANDALNHIINLAPLSIDNNVQHLCYGRSFSVYNKRFDVLWPDPTYTYLSAINNESSYDIIEITGDALRTIQHSSSLENTTDSIFKIKKELIELFNKWYTSYNHNDFSKANRIELINRMKNPLDELLKIRQSIKMDDIWKFRQYSALGKSLIDSANSTSIVFQDRDGKLLMTGDITTNIIDRVLIYRFNIQLYKILKAPHHGTHSNDRPATQHYSSQHLPFSSNLLISSGYKTRYNPISQHYSTHRLSNKTSWCTAGKNHCDNLNNRCTCSNNSCRNDYVALFF</sequence>
<dbReference type="PANTHER" id="PTHR30619:SF1">
    <property type="entry name" value="RECOMBINATION PROTEIN 2"/>
    <property type="match status" value="1"/>
</dbReference>
<evidence type="ECO:0008006" key="3">
    <source>
        <dbReference type="Google" id="ProtNLM"/>
    </source>
</evidence>
<dbReference type="PANTHER" id="PTHR30619">
    <property type="entry name" value="DNA INTERNALIZATION/COMPETENCE PROTEIN COMEC/REC2"/>
    <property type="match status" value="1"/>
</dbReference>
<dbReference type="EMBL" id="FRBC01000040">
    <property type="protein sequence ID" value="SHL07726.1"/>
    <property type="molecule type" value="Genomic_DNA"/>
</dbReference>
<reference evidence="1 2" key="1">
    <citation type="submission" date="2016-11" db="EMBL/GenBank/DDBJ databases">
        <authorList>
            <person name="Jaros S."/>
            <person name="Januszkiewicz K."/>
            <person name="Wedrychowicz H."/>
        </authorList>
    </citation>
    <scope>NUCLEOTIDE SEQUENCE [LARGE SCALE GENOMIC DNA]</scope>
    <source>
        <strain evidence="1 2">HD4</strain>
    </source>
</reference>
<dbReference type="AlphaFoldDB" id="A0A1M6XP63"/>